<dbReference type="Pfam" id="PF13759">
    <property type="entry name" value="2OG-FeII_Oxy_5"/>
    <property type="match status" value="1"/>
</dbReference>
<accession>A0A7S0EMV2</accession>
<sequence>MPLLLVAASPAAAEDALDLLWPSPLLNFYDLLAQRQNAALKKLIMRVARNSSGVSKTNIGGWQSDAHFLERTEASVAILRTRAYHAVFRYLQAMAPRGAEGKYEVSIGSAWANVNNRSHSNSPHMHPGVQLSGVYYVDDGGDRDGGLRLIDPRPQASMVPVPARWTRGMGEHVRVAALPGLFVLFPAWLQHYTAAHTAGRPRLSVAFNVRLTFPDDGEEDGFVAGGAASGAPPTEAARLTFKVPVHHQRAFLDSSVAQDMVVQ</sequence>
<dbReference type="InterPro" id="IPR012668">
    <property type="entry name" value="CHP02466"/>
</dbReference>
<reference evidence="1" key="1">
    <citation type="submission" date="2021-01" db="EMBL/GenBank/DDBJ databases">
        <authorList>
            <person name="Corre E."/>
            <person name="Pelletier E."/>
            <person name="Niang G."/>
            <person name="Scheremetjew M."/>
            <person name="Finn R."/>
            <person name="Kale V."/>
            <person name="Holt S."/>
            <person name="Cochrane G."/>
            <person name="Meng A."/>
            <person name="Brown T."/>
            <person name="Cohen L."/>
        </authorList>
    </citation>
    <scope>NUCLEOTIDE SEQUENCE</scope>
    <source>
        <strain evidence="1">CCMP1374</strain>
    </source>
</reference>
<organism evidence="1">
    <name type="scientific">Phaeocystis antarctica</name>
    <dbReference type="NCBI Taxonomy" id="33657"/>
    <lineage>
        <taxon>Eukaryota</taxon>
        <taxon>Haptista</taxon>
        <taxon>Haptophyta</taxon>
        <taxon>Prymnesiophyceae</taxon>
        <taxon>Phaeocystales</taxon>
        <taxon>Phaeocystaceae</taxon>
        <taxon>Phaeocystis</taxon>
    </lineage>
</organism>
<gene>
    <name evidence="1" type="ORF">PANT1444_LOCUS10606</name>
</gene>
<dbReference type="AlphaFoldDB" id="A0A7S0EMV2"/>
<dbReference type="EMBL" id="HBEP01018910">
    <property type="protein sequence ID" value="CAD8489179.1"/>
    <property type="molecule type" value="Transcribed_RNA"/>
</dbReference>
<dbReference type="Gene3D" id="2.60.120.620">
    <property type="entry name" value="q2cbj1_9rhob like domain"/>
    <property type="match status" value="1"/>
</dbReference>
<dbReference type="NCBIfam" id="TIGR02466">
    <property type="entry name" value="TIGR02466 family protein"/>
    <property type="match status" value="1"/>
</dbReference>
<evidence type="ECO:0000313" key="1">
    <source>
        <dbReference type="EMBL" id="CAD8489179.1"/>
    </source>
</evidence>
<protein>
    <submittedName>
        <fullName evidence="1">Uncharacterized protein</fullName>
    </submittedName>
</protein>
<name>A0A7S0EMV2_9EUKA</name>
<proteinExistence type="predicted"/>